<feature type="non-terminal residue" evidence="2">
    <location>
        <position position="1"/>
    </location>
</feature>
<organism evidence="2 3">
    <name type="scientific">Chloebia gouldiae</name>
    <name type="common">Gouldian finch</name>
    <name type="synonym">Erythrura gouldiae</name>
    <dbReference type="NCBI Taxonomy" id="44316"/>
    <lineage>
        <taxon>Eukaryota</taxon>
        <taxon>Metazoa</taxon>
        <taxon>Chordata</taxon>
        <taxon>Craniata</taxon>
        <taxon>Vertebrata</taxon>
        <taxon>Euteleostomi</taxon>
        <taxon>Archelosauria</taxon>
        <taxon>Archosauria</taxon>
        <taxon>Dinosauria</taxon>
        <taxon>Saurischia</taxon>
        <taxon>Theropoda</taxon>
        <taxon>Coelurosauria</taxon>
        <taxon>Aves</taxon>
        <taxon>Neognathae</taxon>
        <taxon>Neoaves</taxon>
        <taxon>Telluraves</taxon>
        <taxon>Australaves</taxon>
        <taxon>Passeriformes</taxon>
        <taxon>Passeroidea</taxon>
        <taxon>Passeridae</taxon>
        <taxon>Chloebia</taxon>
    </lineage>
</organism>
<protein>
    <submittedName>
        <fullName evidence="2">Uncharacterized protein</fullName>
    </submittedName>
</protein>
<sequence>AGAGPVPPVPRAGARGSRLVPAVPRAGGSGDHGRYRRYCGLGQGRYRCPRARPVALSGAGRAVRARLSRRFSPQLLRAVLPDPPRRVGRAAGAAAEPAPAAAAARPGAGWGQKLRPEAADAGAAVRGVRRLLPGHCGASRGEGERAPRVSCRGNGVFLIIFGVSVWELRQQPEVLQCVSRPLCPWMSGL</sequence>
<name>A0A3L8S4D4_CHLGU</name>
<evidence type="ECO:0000313" key="3">
    <source>
        <dbReference type="Proteomes" id="UP000276834"/>
    </source>
</evidence>
<reference evidence="2 3" key="1">
    <citation type="journal article" date="2018" name="Proc. R. Soc. B">
        <title>A non-coding region near Follistatin controls head colour polymorphism in the Gouldian finch.</title>
        <authorList>
            <person name="Toomey M.B."/>
            <person name="Marques C.I."/>
            <person name="Andrade P."/>
            <person name="Araujo P.M."/>
            <person name="Sabatino S."/>
            <person name="Gazda M.A."/>
            <person name="Afonso S."/>
            <person name="Lopes R.J."/>
            <person name="Corbo J.C."/>
            <person name="Carneiro M."/>
        </authorList>
    </citation>
    <scope>NUCLEOTIDE SEQUENCE [LARGE SCALE GENOMIC DNA]</scope>
    <source>
        <strain evidence="2">Red01</strain>
        <tissue evidence="2">Muscle</tissue>
    </source>
</reference>
<feature type="compositionally biased region" description="Pro residues" evidence="1">
    <location>
        <begin position="1"/>
        <end position="10"/>
    </location>
</feature>
<dbReference type="AlphaFoldDB" id="A0A3L8S4D4"/>
<gene>
    <name evidence="2" type="ORF">DV515_00012152</name>
</gene>
<evidence type="ECO:0000256" key="1">
    <source>
        <dbReference type="SAM" id="MobiDB-lite"/>
    </source>
</evidence>
<feature type="region of interest" description="Disordered" evidence="1">
    <location>
        <begin position="1"/>
        <end position="33"/>
    </location>
</feature>
<dbReference type="EMBL" id="QUSF01000062">
    <property type="protein sequence ID" value="RLV97074.1"/>
    <property type="molecule type" value="Genomic_DNA"/>
</dbReference>
<evidence type="ECO:0000313" key="2">
    <source>
        <dbReference type="EMBL" id="RLV97074.1"/>
    </source>
</evidence>
<keyword evidence="3" id="KW-1185">Reference proteome</keyword>
<dbReference type="Proteomes" id="UP000276834">
    <property type="component" value="Unassembled WGS sequence"/>
</dbReference>
<proteinExistence type="predicted"/>
<accession>A0A3L8S4D4</accession>
<comment type="caution">
    <text evidence="2">The sequence shown here is derived from an EMBL/GenBank/DDBJ whole genome shotgun (WGS) entry which is preliminary data.</text>
</comment>